<dbReference type="Proteomes" id="UP000256877">
    <property type="component" value="Unassembled WGS sequence"/>
</dbReference>
<dbReference type="Proteomes" id="UP000257123">
    <property type="component" value="Unassembled WGS sequence"/>
</dbReference>
<sequence length="62" mass="6409">MALMRAGLGGLKRGFYTAAKGPEQDAVAGRSPALSTQNAEMTRAAVAGHQRATRPAQGIRVS</sequence>
<evidence type="ECO:0000313" key="4">
    <source>
        <dbReference type="Proteomes" id="UP000257123"/>
    </source>
</evidence>
<accession>A0A371R774</accession>
<proteinExistence type="predicted"/>
<comment type="caution">
    <text evidence="2">The sequence shown here is derived from an EMBL/GenBank/DDBJ whole genome shotgun (WGS) entry which is preliminary data.</text>
</comment>
<organism evidence="2 3">
    <name type="scientific">Pyrobaculum aerophilum</name>
    <dbReference type="NCBI Taxonomy" id="13773"/>
    <lineage>
        <taxon>Archaea</taxon>
        <taxon>Thermoproteota</taxon>
        <taxon>Thermoprotei</taxon>
        <taxon>Thermoproteales</taxon>
        <taxon>Thermoproteaceae</taxon>
        <taxon>Pyrobaculum</taxon>
    </lineage>
</organism>
<dbReference type="AlphaFoldDB" id="A0A371R774"/>
<protein>
    <submittedName>
        <fullName evidence="2">Uncharacterized protein</fullName>
    </submittedName>
</protein>
<gene>
    <name evidence="1" type="ORF">CGL51_05510</name>
    <name evidence="2" type="ORF">CGL52_00420</name>
</gene>
<dbReference type="EMBL" id="NMUF01000001">
    <property type="protein sequence ID" value="RFB00361.1"/>
    <property type="molecule type" value="Genomic_DNA"/>
</dbReference>
<evidence type="ECO:0000313" key="2">
    <source>
        <dbReference type="EMBL" id="RFB00361.1"/>
    </source>
</evidence>
<dbReference type="EMBL" id="NMUE01000013">
    <property type="protein sequence ID" value="RFA96260.1"/>
    <property type="molecule type" value="Genomic_DNA"/>
</dbReference>
<reference evidence="3 4" key="1">
    <citation type="submission" date="2017-07" db="EMBL/GenBank/DDBJ databases">
        <title>Draft genome sequence of aerobic hyperthermophilic archaea, Pyrobaculum aerophilum YKB31 and YKB32.</title>
        <authorList>
            <person name="Mochizuki T."/>
            <person name="Berliner A.J."/>
            <person name="Yoshida-Takashima Y."/>
            <person name="Takaki Y."/>
            <person name="Nunoura T."/>
            <person name="Takai K."/>
        </authorList>
    </citation>
    <scope>NUCLEOTIDE SEQUENCE [LARGE SCALE GENOMIC DNA]</scope>
    <source>
        <strain evidence="1 4">YKB31</strain>
        <strain evidence="2 3">YKB32</strain>
    </source>
</reference>
<evidence type="ECO:0000313" key="3">
    <source>
        <dbReference type="Proteomes" id="UP000256877"/>
    </source>
</evidence>
<name>A0A371R774_9CREN</name>
<evidence type="ECO:0000313" key="1">
    <source>
        <dbReference type="EMBL" id="RFA96260.1"/>
    </source>
</evidence>